<dbReference type="RefSeq" id="XP_017783279.1">
    <property type="nucleotide sequence ID" value="XM_017927790.1"/>
</dbReference>
<feature type="compositionally biased region" description="Basic and acidic residues" evidence="2">
    <location>
        <begin position="175"/>
        <end position="187"/>
    </location>
</feature>
<evidence type="ECO:0000313" key="3">
    <source>
        <dbReference type="Proteomes" id="UP000695000"/>
    </source>
</evidence>
<dbReference type="PROSITE" id="PS51155">
    <property type="entry name" value="CHIT_BIND_RR_2"/>
    <property type="match status" value="1"/>
</dbReference>
<accession>A0ABM1N8X9</accession>
<dbReference type="Pfam" id="PF00379">
    <property type="entry name" value="Chitin_bind_4"/>
    <property type="match status" value="1"/>
</dbReference>
<dbReference type="PANTHER" id="PTHR10380">
    <property type="entry name" value="CUTICLE PROTEIN"/>
    <property type="match status" value="1"/>
</dbReference>
<dbReference type="PANTHER" id="PTHR10380:SF238">
    <property type="entry name" value="CUTICULAR PROTEIN 65EA-RELATED"/>
    <property type="match status" value="1"/>
</dbReference>
<keyword evidence="1" id="KW-0193">Cuticle</keyword>
<protein>
    <submittedName>
        <fullName evidence="4">GATA zinc finger domain-containing protein 10-like</fullName>
    </submittedName>
</protein>
<reference evidence="4" key="1">
    <citation type="submission" date="2025-08" db="UniProtKB">
        <authorList>
            <consortium name="RefSeq"/>
        </authorList>
    </citation>
    <scope>IDENTIFICATION</scope>
    <source>
        <tissue evidence="4">Whole Larva</tissue>
    </source>
</reference>
<feature type="region of interest" description="Disordered" evidence="2">
    <location>
        <begin position="1"/>
        <end position="20"/>
    </location>
</feature>
<dbReference type="InterPro" id="IPR050468">
    <property type="entry name" value="Cuticle_Struct_Prot"/>
</dbReference>
<proteinExistence type="predicted"/>
<organism evidence="3 4">
    <name type="scientific">Nicrophorus vespilloides</name>
    <name type="common">Boreal carrion beetle</name>
    <dbReference type="NCBI Taxonomy" id="110193"/>
    <lineage>
        <taxon>Eukaryota</taxon>
        <taxon>Metazoa</taxon>
        <taxon>Ecdysozoa</taxon>
        <taxon>Arthropoda</taxon>
        <taxon>Hexapoda</taxon>
        <taxon>Insecta</taxon>
        <taxon>Pterygota</taxon>
        <taxon>Neoptera</taxon>
        <taxon>Endopterygota</taxon>
        <taxon>Coleoptera</taxon>
        <taxon>Polyphaga</taxon>
        <taxon>Staphyliniformia</taxon>
        <taxon>Silphidae</taxon>
        <taxon>Nicrophorinae</taxon>
        <taxon>Nicrophorus</taxon>
    </lineage>
</organism>
<name>A0ABM1N8X9_NICVS</name>
<dbReference type="GeneID" id="108567375"/>
<evidence type="ECO:0000313" key="4">
    <source>
        <dbReference type="RefSeq" id="XP_017783279.1"/>
    </source>
</evidence>
<keyword evidence="3" id="KW-1185">Reference proteome</keyword>
<gene>
    <name evidence="4" type="primary">LOC108567375</name>
</gene>
<feature type="region of interest" description="Disordered" evidence="2">
    <location>
        <begin position="74"/>
        <end position="202"/>
    </location>
</feature>
<evidence type="ECO:0000256" key="2">
    <source>
        <dbReference type="SAM" id="MobiDB-lite"/>
    </source>
</evidence>
<sequence length="202" mass="23145">LYSKPPPRILSHQQSQNHDGGFKFAFAAENGLAHSEAIAPDGSRNGGYSYVDPHGKTISVKYTAGKEGFRILEGQHVPKESPQHQAIQQQQQQQQQQQYQQPEHRVPHYAQQQQHSDHFRIPLYTKQQHAPPPRPVYIEQQQQPKYSPQPRYPEQQPKYTQPKYVQETSASNSVEESKEPEYNDEPGKAYSFGNGYAFQFSG</sequence>
<feature type="compositionally biased region" description="Low complexity" evidence="2">
    <location>
        <begin position="83"/>
        <end position="101"/>
    </location>
</feature>
<evidence type="ECO:0000256" key="1">
    <source>
        <dbReference type="PROSITE-ProRule" id="PRU00497"/>
    </source>
</evidence>
<dbReference type="InterPro" id="IPR000618">
    <property type="entry name" value="Insect_cuticle"/>
</dbReference>
<dbReference type="Proteomes" id="UP000695000">
    <property type="component" value="Unplaced"/>
</dbReference>
<feature type="non-terminal residue" evidence="4">
    <location>
        <position position="1"/>
    </location>
</feature>